<dbReference type="EMBL" id="LT853699">
    <property type="protein sequence ID" value="SMQ53144.1"/>
    <property type="molecule type" value="Genomic_DNA"/>
</dbReference>
<protein>
    <recommendedName>
        <fullName evidence="2">histidine kinase</fullName>
        <ecNumber evidence="2">2.7.13.3</ecNumber>
    </recommendedName>
</protein>
<keyword evidence="4" id="KW-0808">Transferase</keyword>
<accession>A0A1X7S0C5</accession>
<proteinExistence type="predicted"/>
<evidence type="ECO:0000256" key="5">
    <source>
        <dbReference type="ARBA" id="ARBA00022777"/>
    </source>
</evidence>
<dbReference type="FunFam" id="1.10.287.130:FF:000023">
    <property type="entry name" value="Sensor histidine kinase/response regulator, putative"/>
    <property type="match status" value="1"/>
</dbReference>
<feature type="region of interest" description="Disordered" evidence="7">
    <location>
        <begin position="411"/>
        <end position="430"/>
    </location>
</feature>
<dbReference type="PROSITE" id="PS50110">
    <property type="entry name" value="RESPONSE_REGULATORY"/>
    <property type="match status" value="1"/>
</dbReference>
<dbReference type="InterPro" id="IPR001789">
    <property type="entry name" value="Sig_transdc_resp-reg_receiver"/>
</dbReference>
<dbReference type="InterPro" id="IPR003594">
    <property type="entry name" value="HATPase_dom"/>
</dbReference>
<name>A0A1X7S0C5_ZYMT9</name>
<dbReference type="InterPro" id="IPR011006">
    <property type="entry name" value="CheY-like_superfamily"/>
</dbReference>
<dbReference type="Pfam" id="PF00072">
    <property type="entry name" value="Response_reg"/>
    <property type="match status" value="1"/>
</dbReference>
<feature type="compositionally biased region" description="Basic and acidic residues" evidence="7">
    <location>
        <begin position="1089"/>
        <end position="1102"/>
    </location>
</feature>
<gene>
    <name evidence="10" type="ORF">ZT3D7_G8297</name>
</gene>
<dbReference type="GO" id="GO:0009927">
    <property type="term" value="F:histidine phosphotransfer kinase activity"/>
    <property type="evidence" value="ECO:0007669"/>
    <property type="project" value="TreeGrafter"/>
</dbReference>
<feature type="domain" description="Response regulatory" evidence="9">
    <location>
        <begin position="1123"/>
        <end position="1279"/>
    </location>
</feature>
<dbReference type="Gene3D" id="3.30.565.10">
    <property type="entry name" value="Histidine kinase-like ATPase, C-terminal domain"/>
    <property type="match status" value="1"/>
</dbReference>
<dbReference type="SMART" id="SM00388">
    <property type="entry name" value="HisKA"/>
    <property type="match status" value="1"/>
</dbReference>
<dbReference type="PANTHER" id="PTHR43047">
    <property type="entry name" value="TWO-COMPONENT HISTIDINE PROTEIN KINASE"/>
    <property type="match status" value="1"/>
</dbReference>
<dbReference type="SUPFAM" id="SSF52172">
    <property type="entry name" value="CheY-like"/>
    <property type="match status" value="1"/>
</dbReference>
<evidence type="ECO:0000259" key="8">
    <source>
        <dbReference type="PROSITE" id="PS50109"/>
    </source>
</evidence>
<dbReference type="Proteomes" id="UP000215127">
    <property type="component" value="Chromosome 8"/>
</dbReference>
<dbReference type="CDD" id="cd17546">
    <property type="entry name" value="REC_hyHK_CKI1_RcsC-like"/>
    <property type="match status" value="1"/>
</dbReference>
<keyword evidence="3 6" id="KW-0597">Phosphoprotein</keyword>
<evidence type="ECO:0000313" key="11">
    <source>
        <dbReference type="Proteomes" id="UP000215127"/>
    </source>
</evidence>
<organism evidence="10 11">
    <name type="scientific">Zymoseptoria tritici (strain ST99CH_3D7)</name>
    <dbReference type="NCBI Taxonomy" id="1276538"/>
    <lineage>
        <taxon>Eukaryota</taxon>
        <taxon>Fungi</taxon>
        <taxon>Dikarya</taxon>
        <taxon>Ascomycota</taxon>
        <taxon>Pezizomycotina</taxon>
        <taxon>Dothideomycetes</taxon>
        <taxon>Dothideomycetidae</taxon>
        <taxon>Mycosphaerellales</taxon>
        <taxon>Mycosphaerellaceae</taxon>
        <taxon>Zymoseptoria</taxon>
    </lineage>
</organism>
<dbReference type="Gene3D" id="1.10.287.130">
    <property type="match status" value="1"/>
</dbReference>
<dbReference type="FunFam" id="3.30.450.40:FF:000083">
    <property type="entry name" value="Sensor histidine kinase/response regulator, putative (AFU_orthologue AFUA_4G00660)"/>
    <property type="match status" value="1"/>
</dbReference>
<dbReference type="GO" id="GO:0005886">
    <property type="term" value="C:plasma membrane"/>
    <property type="evidence" value="ECO:0007669"/>
    <property type="project" value="TreeGrafter"/>
</dbReference>
<feature type="modified residue" description="4-aspartylphosphate" evidence="6">
    <location>
        <position position="1209"/>
    </location>
</feature>
<keyword evidence="5" id="KW-0418">Kinase</keyword>
<dbReference type="PROSITE" id="PS50109">
    <property type="entry name" value="HIS_KIN"/>
    <property type="match status" value="1"/>
</dbReference>
<feature type="compositionally biased region" description="Basic and acidic residues" evidence="7">
    <location>
        <begin position="1053"/>
        <end position="1067"/>
    </location>
</feature>
<feature type="compositionally biased region" description="Low complexity" evidence="7">
    <location>
        <begin position="291"/>
        <end position="306"/>
    </location>
</feature>
<dbReference type="SUPFAM" id="SSF55874">
    <property type="entry name" value="ATPase domain of HSP90 chaperone/DNA topoisomerase II/histidine kinase"/>
    <property type="match status" value="1"/>
</dbReference>
<dbReference type="Pfam" id="PF02518">
    <property type="entry name" value="HATPase_c"/>
    <property type="match status" value="1"/>
</dbReference>
<dbReference type="SMART" id="SM00387">
    <property type="entry name" value="HATPase_c"/>
    <property type="match status" value="1"/>
</dbReference>
<dbReference type="InterPro" id="IPR003661">
    <property type="entry name" value="HisK_dim/P_dom"/>
</dbReference>
<evidence type="ECO:0000256" key="6">
    <source>
        <dbReference type="PROSITE-ProRule" id="PRU00169"/>
    </source>
</evidence>
<dbReference type="STRING" id="1276538.A0A1X7S0C5"/>
<dbReference type="Pfam" id="PF00512">
    <property type="entry name" value="HisKA"/>
    <property type="match status" value="1"/>
</dbReference>
<dbReference type="InterPro" id="IPR036890">
    <property type="entry name" value="HATPase_C_sf"/>
</dbReference>
<feature type="compositionally biased region" description="Polar residues" evidence="7">
    <location>
        <begin position="418"/>
        <end position="429"/>
    </location>
</feature>
<feature type="region of interest" description="Disordered" evidence="7">
    <location>
        <begin position="362"/>
        <end position="398"/>
    </location>
</feature>
<feature type="region of interest" description="Disordered" evidence="7">
    <location>
        <begin position="1040"/>
        <end position="1121"/>
    </location>
</feature>
<comment type="catalytic activity">
    <reaction evidence="1">
        <text>ATP + protein L-histidine = ADP + protein N-phospho-L-histidine.</text>
        <dbReference type="EC" id="2.7.13.3"/>
    </reaction>
</comment>
<evidence type="ECO:0000256" key="1">
    <source>
        <dbReference type="ARBA" id="ARBA00000085"/>
    </source>
</evidence>
<dbReference type="InterPro" id="IPR036097">
    <property type="entry name" value="HisK_dim/P_sf"/>
</dbReference>
<dbReference type="Gene3D" id="3.40.50.2300">
    <property type="match status" value="1"/>
</dbReference>
<dbReference type="PANTHER" id="PTHR43047:SF72">
    <property type="entry name" value="OSMOSENSING HISTIDINE PROTEIN KINASE SLN1"/>
    <property type="match status" value="1"/>
</dbReference>
<feature type="compositionally biased region" description="Polar residues" evidence="7">
    <location>
        <begin position="365"/>
        <end position="376"/>
    </location>
</feature>
<feature type="region of interest" description="Disordered" evidence="7">
    <location>
        <begin position="450"/>
        <end position="470"/>
    </location>
</feature>
<feature type="domain" description="Histidine kinase" evidence="8">
    <location>
        <begin position="579"/>
        <end position="836"/>
    </location>
</feature>
<evidence type="ECO:0000256" key="4">
    <source>
        <dbReference type="ARBA" id="ARBA00022679"/>
    </source>
</evidence>
<feature type="compositionally biased region" description="Basic residues" evidence="7">
    <location>
        <begin position="281"/>
        <end position="290"/>
    </location>
</feature>
<evidence type="ECO:0000256" key="3">
    <source>
        <dbReference type="ARBA" id="ARBA00022553"/>
    </source>
</evidence>
<evidence type="ECO:0000256" key="7">
    <source>
        <dbReference type="SAM" id="MobiDB-lite"/>
    </source>
</evidence>
<dbReference type="SUPFAM" id="SSF55781">
    <property type="entry name" value="GAF domain-like"/>
    <property type="match status" value="1"/>
</dbReference>
<dbReference type="InterPro" id="IPR005467">
    <property type="entry name" value="His_kinase_dom"/>
</dbReference>
<evidence type="ECO:0000313" key="10">
    <source>
        <dbReference type="EMBL" id="SMQ53144.1"/>
    </source>
</evidence>
<evidence type="ECO:0000256" key="2">
    <source>
        <dbReference type="ARBA" id="ARBA00012438"/>
    </source>
</evidence>
<dbReference type="PRINTS" id="PR00344">
    <property type="entry name" value="BCTRLSENSOR"/>
</dbReference>
<dbReference type="InterPro" id="IPR004358">
    <property type="entry name" value="Sig_transdc_His_kin-like_C"/>
</dbReference>
<reference evidence="10 11" key="1">
    <citation type="submission" date="2016-06" db="EMBL/GenBank/DDBJ databases">
        <authorList>
            <person name="Kjaerup R.B."/>
            <person name="Dalgaard T.S."/>
            <person name="Juul-Madsen H.R."/>
        </authorList>
    </citation>
    <scope>NUCLEOTIDE SEQUENCE [LARGE SCALE GENOMIC DNA]</scope>
</reference>
<dbReference type="GO" id="GO:0000155">
    <property type="term" value="F:phosphorelay sensor kinase activity"/>
    <property type="evidence" value="ECO:0007669"/>
    <property type="project" value="InterPro"/>
</dbReference>
<evidence type="ECO:0000259" key="9">
    <source>
        <dbReference type="PROSITE" id="PS50110"/>
    </source>
</evidence>
<sequence>MASDAEMNTSGGRQNLESRRAREFYRYYQPIRELTANGPPLCNLASEAAVEAHRPFSSPDRALTAFCQLGALRLGTKRAMLFFFDEQYAYVLAEATRTLSLQDDSVHEIADDLWLGHTRIPRGYSVCEDTVMNTPNPGPKDSDSESDYDTMVHIVNDLSEDFRFCDRPFVTGGPRARFYAGVPITTPKGINIGAYCVLDDKKRDTLDATSMRFLMDMSATVMTHLDMVRAQAELRIGTQMVAGLGAFIDEASGSRKSNNQTVAKEAVQREQESPEPNVSSTRRRSPKSRGSRGSSTRTAASTTSTSEMRSDDVQDPALSSTEKTFERAATILREAMDVDGVMFFDAATSTSGGRVDNLASLRNPEMSSDTHNSSANEVTETGTEGEDTVTTKKAPSDETTIKHCRVLASSYSPAARPTDQSSSVTNQHAQIPEDCLRSLLRRYPRGKTWSFNDDGDASSDDSSEHNADSKSCGCLPTHGDKVHSPTCSKRKRRSLRRNDTKEILRLFPGVRNFGLVGMWDHTRQRWYAACMFWTCSPLRLFSVEFEVKYMSAFCDVILAELGRMEAQTSDRAKSDFISSISHELRSPLHGILGSVECLQEQPLDSVSADLITQVDVCGRTLLDIIEHLLDFSKINHQARSGVAVTDSRGSRISSAAGRRSQTGGMMTLDADVALDHITEEVVETAVYSFCCSRDPDFVLKRKVAVFLDIDSASSSQWSCFVAVGPWKRICINLVSNALKYTIEGHIKISLRASPIPDKKKKFNVTLSVSDTGKGMSRNFLQDHLFRAFQQEDSFVEGTGLGLSLVATMVKALDGKIDVQSQQGVGTTVSVTLPLEHSRQGRETLQNGVHPAAHPSIAGVTVGVIASRANDSQNPSHTEISGSLLTSSICKTLDEAGARSTKSDWSGRPAADVYIVLEADLHQEVDRIGQKQGGDSEADPAASSNRPIVVLCESAISARRLRAVGLRNLASEHVEYISQPAGPERIIRAVSLCLEDQRAGAKTTTIAGAVKDNSTMLPDPDPSIIMHRPLALRQRHLDVDTPLKDDMSGPLRSQSKEDSSRPKLDRPPRSSLTDRAQLPDQKLLSSPSTLKDRKPTTIDDRSKQLTRPPKPDVSPQSDGKEPISLLLVDDNPINLQLLVAYANKNRHYKSVAKDGLQAVEAYRATASERYKLNRSDITNNSIPSPPTLLNQTAAAVSPAPTTGPIIILMDINMPVLNGFEATRQIRGFEQRRGIPPATIIALTGLGSASAQHEAFDSGVDLFLTKPVRLKELTKILDGLRSG</sequence>
<dbReference type="SUPFAM" id="SSF47384">
    <property type="entry name" value="Homodimeric domain of signal transducing histidine kinase"/>
    <property type="match status" value="1"/>
</dbReference>
<dbReference type="EC" id="2.7.13.3" evidence="2"/>
<keyword evidence="11" id="KW-1185">Reference proteome</keyword>
<feature type="region of interest" description="Disordered" evidence="7">
    <location>
        <begin position="254"/>
        <end position="322"/>
    </location>
</feature>
<dbReference type="SMART" id="SM00448">
    <property type="entry name" value="REC"/>
    <property type="match status" value="1"/>
</dbReference>
<dbReference type="CDD" id="cd00082">
    <property type="entry name" value="HisKA"/>
    <property type="match status" value="1"/>
</dbReference>